<evidence type="ECO:0000259" key="22">
    <source>
        <dbReference type="PROSITE" id="PS50006"/>
    </source>
</evidence>
<dbReference type="GeneID" id="109279093"/>
<evidence type="ECO:0000256" key="3">
    <source>
        <dbReference type="ARBA" id="ARBA00022475"/>
    </source>
</evidence>
<dbReference type="PANTHER" id="PTHR15715">
    <property type="entry name" value="CENTROSOMAL PROTEIN OF 170 KDA"/>
    <property type="match status" value="1"/>
</dbReference>
<gene>
    <name evidence="24" type="primary">SLMAP</name>
</gene>
<name>A0A9V1GMI1_PANPR</name>
<evidence type="ECO:0000256" key="11">
    <source>
        <dbReference type="ARBA" id="ARBA00023136"/>
    </source>
</evidence>
<evidence type="ECO:0000256" key="9">
    <source>
        <dbReference type="ARBA" id="ARBA00023054"/>
    </source>
</evidence>
<evidence type="ECO:0000313" key="23">
    <source>
        <dbReference type="Proteomes" id="UP001165780"/>
    </source>
</evidence>
<accession>A0A9V1GMI1</accession>
<evidence type="ECO:0000256" key="20">
    <source>
        <dbReference type="SAM" id="MobiDB-lite"/>
    </source>
</evidence>
<keyword evidence="10" id="KW-0496">Mitochondrion</keyword>
<dbReference type="GO" id="GO:0005615">
    <property type="term" value="C:extracellular space"/>
    <property type="evidence" value="ECO:0007669"/>
    <property type="project" value="InterPro"/>
</dbReference>
<comment type="subunit">
    <text evidence="17">Homodimer. Interacts with myosin. Interacts with SIKE1 and both associate with the STRIPAK core complex composed of PP2A catalytic and scaffolding subunits, the striatins (PP2A regulatory subunits), the striatin-associated proteins MOB4, STRIP1 and STRIP2, PDCD10 and members of the STE20 kinases, such as STK24 and STK26. Interacts (via FHA domain) with STK3 (when phosphorylated); the interaction associates STK3 with the STRIPAK complex.</text>
</comment>
<evidence type="ECO:0000256" key="17">
    <source>
        <dbReference type="ARBA" id="ARBA00066015"/>
    </source>
</evidence>
<feature type="coiled-coil region" evidence="19">
    <location>
        <begin position="174"/>
        <end position="201"/>
    </location>
</feature>
<organism evidence="23 24">
    <name type="scientific">Panthera pardus</name>
    <name type="common">Leopard</name>
    <name type="synonym">Felis pardus</name>
    <dbReference type="NCBI Taxonomy" id="9691"/>
    <lineage>
        <taxon>Eukaryota</taxon>
        <taxon>Metazoa</taxon>
        <taxon>Chordata</taxon>
        <taxon>Craniata</taxon>
        <taxon>Vertebrata</taxon>
        <taxon>Euteleostomi</taxon>
        <taxon>Mammalia</taxon>
        <taxon>Eutheria</taxon>
        <taxon>Laurasiatheria</taxon>
        <taxon>Carnivora</taxon>
        <taxon>Feliformia</taxon>
        <taxon>Felidae</taxon>
        <taxon>Pantherinae</taxon>
        <taxon>Panthera</taxon>
    </lineage>
</organism>
<keyword evidence="11 21" id="KW-0472">Membrane</keyword>
<evidence type="ECO:0000256" key="21">
    <source>
        <dbReference type="SAM" id="Phobius"/>
    </source>
</evidence>
<dbReference type="GO" id="GO:0005789">
    <property type="term" value="C:endoplasmic reticulum membrane"/>
    <property type="evidence" value="ECO:0007669"/>
    <property type="project" value="UniProtKB-SubCell"/>
</dbReference>
<dbReference type="GO" id="GO:0072659">
    <property type="term" value="P:protein localization to plasma membrane"/>
    <property type="evidence" value="ECO:0007669"/>
    <property type="project" value="TreeGrafter"/>
</dbReference>
<keyword evidence="3" id="KW-1003">Cell membrane</keyword>
<dbReference type="GO" id="GO:0042383">
    <property type="term" value="C:sarcolemma"/>
    <property type="evidence" value="ECO:0007669"/>
    <property type="project" value="UniProtKB-SubCell"/>
</dbReference>
<comment type="subcellular location">
    <subcellularLocation>
        <location evidence="15">Cell membrane</location>
        <location evidence="15">Sarcolemma</location>
        <topology evidence="15">Single-pass type IV membrane protein</topology>
    </subcellularLocation>
    <subcellularLocation>
        <location evidence="2">Cytoplasm</location>
        <location evidence="2">Cytoskeleton</location>
        <location evidence="2">Microtubule organizing center</location>
        <location evidence="2">Centrosome</location>
    </subcellularLocation>
    <subcellularLocation>
        <location evidence="1">Endoplasmic reticulum membrane</location>
        <topology evidence="1">Single-pass type IV membrane protein</topology>
    </subcellularLocation>
    <subcellularLocation>
        <location evidence="13">Mitochondrion membrane</location>
        <topology evidence="13">Single-pass type IV membrane protein</topology>
    </subcellularLocation>
</comment>
<dbReference type="FunFam" id="2.60.200.20:FF:000003">
    <property type="entry name" value="sarcolemmal membrane-associated protein isoform X2"/>
    <property type="match status" value="1"/>
</dbReference>
<dbReference type="GO" id="GO:1900825">
    <property type="term" value="P:regulation of membrane depolarization during cardiac muscle cell action potential"/>
    <property type="evidence" value="ECO:0007669"/>
    <property type="project" value="TreeGrafter"/>
</dbReference>
<dbReference type="RefSeq" id="XP_019325508.1">
    <property type="nucleotide sequence ID" value="XM_019469963.2"/>
</dbReference>
<keyword evidence="23" id="KW-1185">Reference proteome</keyword>
<reference evidence="24" key="1">
    <citation type="submission" date="2025-08" db="UniProtKB">
        <authorList>
            <consortium name="RefSeq"/>
        </authorList>
    </citation>
    <scope>IDENTIFICATION</scope>
    <source>
        <tissue evidence="24">Whole blood</tissue>
    </source>
</reference>
<evidence type="ECO:0000256" key="8">
    <source>
        <dbReference type="ARBA" id="ARBA00022989"/>
    </source>
</evidence>
<dbReference type="PANTHER" id="PTHR15715:SF22">
    <property type="entry name" value="SARCOLEMMAL MEMBRANE-ASSOCIATED PROTEIN"/>
    <property type="match status" value="1"/>
</dbReference>
<evidence type="ECO:0000256" key="4">
    <source>
        <dbReference type="ARBA" id="ARBA00022490"/>
    </source>
</evidence>
<comment type="similarity">
    <text evidence="16">Belongs to the SLMAP family.</text>
</comment>
<feature type="region of interest" description="Disordered" evidence="20">
    <location>
        <begin position="434"/>
        <end position="465"/>
    </location>
</feature>
<evidence type="ECO:0000256" key="1">
    <source>
        <dbReference type="ARBA" id="ARBA00004163"/>
    </source>
</evidence>
<protein>
    <recommendedName>
        <fullName evidence="18">Sarcolemmal membrane-associated protein</fullName>
    </recommendedName>
</protein>
<dbReference type="PROSITE" id="PS01255">
    <property type="entry name" value="FETUIN_2"/>
    <property type="match status" value="1"/>
</dbReference>
<dbReference type="CDD" id="cd21911">
    <property type="entry name" value="CC1_SLMAP"/>
    <property type="match status" value="1"/>
</dbReference>
<keyword evidence="12" id="KW-0206">Cytoskeleton</keyword>
<keyword evidence="7" id="KW-0256">Endoplasmic reticulum</keyword>
<keyword evidence="9 19" id="KW-0175">Coiled coil</keyword>
<proteinExistence type="inferred from homology"/>
<dbReference type="GO" id="GO:0005813">
    <property type="term" value="C:centrosome"/>
    <property type="evidence" value="ECO:0007669"/>
    <property type="project" value="UniProtKB-SubCell"/>
</dbReference>
<dbReference type="InterPro" id="IPR008984">
    <property type="entry name" value="SMAD_FHA_dom_sf"/>
</dbReference>
<evidence type="ECO:0000256" key="5">
    <source>
        <dbReference type="ARBA" id="ARBA00022553"/>
    </source>
</evidence>
<evidence type="ECO:0000256" key="14">
    <source>
        <dbReference type="ARBA" id="ARBA00057671"/>
    </source>
</evidence>
<feature type="coiled-coil region" evidence="19">
    <location>
        <begin position="600"/>
        <end position="793"/>
    </location>
</feature>
<feature type="domain" description="FHA" evidence="22">
    <location>
        <begin position="28"/>
        <end position="85"/>
    </location>
</feature>
<feature type="coiled-coil region" evidence="19">
    <location>
        <begin position="235"/>
        <end position="389"/>
    </location>
</feature>
<keyword evidence="4" id="KW-0963">Cytoplasm</keyword>
<keyword evidence="5" id="KW-0597">Phosphoprotein</keyword>
<dbReference type="Proteomes" id="UP001165780">
    <property type="component" value="Unplaced"/>
</dbReference>
<dbReference type="CDD" id="cd22679">
    <property type="entry name" value="FHA_SLMAP"/>
    <property type="match status" value="1"/>
</dbReference>
<evidence type="ECO:0000256" key="13">
    <source>
        <dbReference type="ARBA" id="ARBA00046294"/>
    </source>
</evidence>
<dbReference type="AlphaFoldDB" id="A0A9V1GMI1"/>
<evidence type="ECO:0000256" key="2">
    <source>
        <dbReference type="ARBA" id="ARBA00004300"/>
    </source>
</evidence>
<evidence type="ECO:0000256" key="12">
    <source>
        <dbReference type="ARBA" id="ARBA00023212"/>
    </source>
</evidence>
<evidence type="ECO:0000256" key="7">
    <source>
        <dbReference type="ARBA" id="ARBA00022824"/>
    </source>
</evidence>
<dbReference type="InterPro" id="IPR001363">
    <property type="entry name" value="Prot_inh_fetuin_CS"/>
</dbReference>
<dbReference type="InterPro" id="IPR000253">
    <property type="entry name" value="FHA_dom"/>
</dbReference>
<dbReference type="Pfam" id="PF00498">
    <property type="entry name" value="FHA"/>
    <property type="match status" value="1"/>
</dbReference>
<evidence type="ECO:0000256" key="15">
    <source>
        <dbReference type="ARBA" id="ARBA00060409"/>
    </source>
</evidence>
<evidence type="ECO:0000256" key="16">
    <source>
        <dbReference type="ARBA" id="ARBA00061687"/>
    </source>
</evidence>
<keyword evidence="8 21" id="KW-1133">Transmembrane helix</keyword>
<dbReference type="SUPFAM" id="SSF49879">
    <property type="entry name" value="SMAD/FHA domain"/>
    <property type="match status" value="1"/>
</dbReference>
<evidence type="ECO:0000256" key="6">
    <source>
        <dbReference type="ARBA" id="ARBA00022692"/>
    </source>
</evidence>
<dbReference type="SMART" id="SM00240">
    <property type="entry name" value="FHA"/>
    <property type="match status" value="1"/>
</dbReference>
<feature type="compositionally biased region" description="Basic and acidic residues" evidence="20">
    <location>
        <begin position="434"/>
        <end position="444"/>
    </location>
</feature>
<dbReference type="Gene3D" id="2.60.200.20">
    <property type="match status" value="1"/>
</dbReference>
<feature type="transmembrane region" description="Helical" evidence="21">
    <location>
        <begin position="799"/>
        <end position="818"/>
    </location>
</feature>
<keyword evidence="6 21" id="KW-0812">Transmembrane</keyword>
<dbReference type="GO" id="GO:0031966">
    <property type="term" value="C:mitochondrial membrane"/>
    <property type="evidence" value="ECO:0007669"/>
    <property type="project" value="UniProtKB-SubCell"/>
</dbReference>
<dbReference type="PROSITE" id="PS50006">
    <property type="entry name" value="FHA_DOMAIN"/>
    <property type="match status" value="1"/>
</dbReference>
<comment type="function">
    <text evidence="14">Associates with the striatin-interacting phosphatase and kinase (STRIPAK) core complex, forming the extended (SIKE1:SLMAP)STRIPAK complex. The (SIKE1:SLMAP)STRIPAK complex dephosphorylates STK3 leading to the inhibition of Hippo signaling and the control of cell growth. May play a role during myoblast fusion.</text>
</comment>
<sequence length="826" mass="94790">MPSALAIFTCRPNSHPFQERHVYLDEPIKIGRSVARCRPAQNNATFDCKVLSRNHALVWFDHKTGKFYLQDTKSSNGTFINSQRLSRGSEESPPCEILSGDIIQFGVDVTENTRKGTVTHGCIVSTIKLFLPDGMEARLRSDVIHAPLPSPVDKVAANTPSMYSQELFQLSQYLQEALHREQMLEQKLATLQRLLAITQEASDTSWQALIDEDRLLSRLEVMGNQLQACSKNQTEDSLRKELIALQEDKHNYETTAKESLRRVLQEKIEVVRKLSEVERSLSNTEDECTHLKEMNERTQEELRELANKYNGAVNEIKDLSDKLKVAEGKQEEIQQKGQAEKKELQHKIDEMEEKEQELQAKIEALQADNDFTNERLTALQVRLEHLQEKTLKECSSLGIQVDDFLPKINGSTEKEKLIVEGHLTKVVEETKLSKENQARAKESDLSDTLSPSKEKSSDDTTDAQMDEQDLNEPLAKVSLLKDDLQGAQSEIEAKQEIQHLRKELIEAQELARASKQKCFELQALLEEERKAYRNQVEESSKQIQVLQAQLQRLHINIENLREEKDSEITSTRDELLSARDEILLLHQAAEKAACERDTDIASLQEELKKVRAELERWRKAASEYEKEITSLQNSFQLRCQQCEDQQREEATRLQSELEKLRKEWNVLETECHSLKKENVLLSSELQRQEKELHNSQKQSLELTSDLSILQMTRKELENQVGSLKEQHLRDSAGLKTLLSKAENQAKDVQKEYEKTQTVLSELKLKFEMTEQEKQSITDELKQCKDNLKLLREKGNNKPWPWMPMLAALVAVTAIVLYVPGLARASP</sequence>
<feature type="coiled-coil region" evidence="19">
    <location>
        <begin position="477"/>
        <end position="570"/>
    </location>
</feature>
<evidence type="ECO:0000256" key="18">
    <source>
        <dbReference type="ARBA" id="ARBA00074026"/>
    </source>
</evidence>
<evidence type="ECO:0000256" key="10">
    <source>
        <dbReference type="ARBA" id="ARBA00023128"/>
    </source>
</evidence>
<evidence type="ECO:0000313" key="24">
    <source>
        <dbReference type="RefSeq" id="XP_019325508.1"/>
    </source>
</evidence>
<evidence type="ECO:0000256" key="19">
    <source>
        <dbReference type="SAM" id="Coils"/>
    </source>
</evidence>
<dbReference type="CTD" id="7871"/>
<dbReference type="InterPro" id="IPR051176">
    <property type="entry name" value="Cent_Immune-Sig_Mod"/>
</dbReference>